<reference evidence="6 7" key="1">
    <citation type="submission" date="2019-02" db="EMBL/GenBank/DDBJ databases">
        <title>Genomic Encyclopedia of Type Strains, Phase IV (KMG-IV): sequencing the most valuable type-strain genomes for metagenomic binning, comparative biology and taxonomic classification.</title>
        <authorList>
            <person name="Goeker M."/>
        </authorList>
    </citation>
    <scope>NUCLEOTIDE SEQUENCE [LARGE SCALE GENOMIC DNA]</scope>
    <source>
        <strain evidence="6 7">DSM 21056</strain>
    </source>
</reference>
<evidence type="ECO:0000256" key="1">
    <source>
        <dbReference type="ARBA" id="ARBA00023015"/>
    </source>
</evidence>
<dbReference type="EMBL" id="SHLI01000001">
    <property type="protein sequence ID" value="RZU98324.1"/>
    <property type="molecule type" value="Genomic_DNA"/>
</dbReference>
<dbReference type="PROSITE" id="PS50932">
    <property type="entry name" value="HTH_LACI_2"/>
    <property type="match status" value="1"/>
</dbReference>
<sequence>MEEDNNPRGAGGSPTRRRRSGRITITDVAERANVARITVSRALNDPGTVSADLRKRIDAAVSELGYVPNRHAGSLASAVSPVVPIVVPSLSNAVFLEVIRGAQTVLETAGYESLLGNTDYDVSREQRLMQTLLGWSPAGVIIAGLRHSEGTLAMLRRWNGPCVEMMEFGTPNIDMNVGLSHEAAGAAMAQHLISRGYRRIGFVGARIDWDYRAAQRLAGFSQSLDQAGIELDFVERFDAPSTVGLGGRALRRIVERYPQAEATFFANDDLAIGAILEAQRSGIRVPDDMAIAGFNGLNLGNHITPRLTTIVSPRLRMGRRAAEMLLARIRGESVPQCSKDVGFRLVAQDST</sequence>
<dbReference type="InterPro" id="IPR010982">
    <property type="entry name" value="Lambda_DNA-bd_dom_sf"/>
</dbReference>
<evidence type="ECO:0000256" key="4">
    <source>
        <dbReference type="SAM" id="MobiDB-lite"/>
    </source>
</evidence>
<feature type="region of interest" description="Disordered" evidence="4">
    <location>
        <begin position="1"/>
        <end position="21"/>
    </location>
</feature>
<keyword evidence="2" id="KW-0238">DNA-binding</keyword>
<dbReference type="Pfam" id="PF00356">
    <property type="entry name" value="LacI"/>
    <property type="match status" value="1"/>
</dbReference>
<protein>
    <submittedName>
        <fullName evidence="6">LacI family transcriptional regulator</fullName>
    </submittedName>
</protein>
<dbReference type="Gene3D" id="3.40.50.2300">
    <property type="match status" value="2"/>
</dbReference>
<evidence type="ECO:0000259" key="5">
    <source>
        <dbReference type="PROSITE" id="PS50932"/>
    </source>
</evidence>
<dbReference type="InterPro" id="IPR028082">
    <property type="entry name" value="Peripla_BP_I"/>
</dbReference>
<dbReference type="SUPFAM" id="SSF53822">
    <property type="entry name" value="Periplasmic binding protein-like I"/>
    <property type="match status" value="1"/>
</dbReference>
<dbReference type="OrthoDB" id="9798934at2"/>
<evidence type="ECO:0000313" key="6">
    <source>
        <dbReference type="EMBL" id="RZU98324.1"/>
    </source>
</evidence>
<proteinExistence type="predicted"/>
<dbReference type="GO" id="GO:0003700">
    <property type="term" value="F:DNA-binding transcription factor activity"/>
    <property type="evidence" value="ECO:0007669"/>
    <property type="project" value="TreeGrafter"/>
</dbReference>
<keyword evidence="3" id="KW-0804">Transcription</keyword>
<dbReference type="InterPro" id="IPR000843">
    <property type="entry name" value="HTH_LacI"/>
</dbReference>
<organism evidence="6 7">
    <name type="scientific">Spiribacter vilamensis</name>
    <dbReference type="NCBI Taxonomy" id="531306"/>
    <lineage>
        <taxon>Bacteria</taxon>
        <taxon>Pseudomonadati</taxon>
        <taxon>Pseudomonadota</taxon>
        <taxon>Gammaproteobacteria</taxon>
        <taxon>Chromatiales</taxon>
        <taxon>Ectothiorhodospiraceae</taxon>
        <taxon>Spiribacter</taxon>
    </lineage>
</organism>
<dbReference type="PANTHER" id="PTHR30146:SF33">
    <property type="entry name" value="TRANSCRIPTIONAL REGULATOR"/>
    <property type="match status" value="1"/>
</dbReference>
<dbReference type="GO" id="GO:0000976">
    <property type="term" value="F:transcription cis-regulatory region binding"/>
    <property type="evidence" value="ECO:0007669"/>
    <property type="project" value="TreeGrafter"/>
</dbReference>
<dbReference type="SUPFAM" id="SSF47413">
    <property type="entry name" value="lambda repressor-like DNA-binding domains"/>
    <property type="match status" value="1"/>
</dbReference>
<name>A0A4Q8CZC3_9GAMM</name>
<comment type="caution">
    <text evidence="6">The sequence shown here is derived from an EMBL/GenBank/DDBJ whole genome shotgun (WGS) entry which is preliminary data.</text>
</comment>
<dbReference type="CDD" id="cd01575">
    <property type="entry name" value="PBP1_GntR"/>
    <property type="match status" value="1"/>
</dbReference>
<evidence type="ECO:0000313" key="7">
    <source>
        <dbReference type="Proteomes" id="UP000292298"/>
    </source>
</evidence>
<evidence type="ECO:0000256" key="2">
    <source>
        <dbReference type="ARBA" id="ARBA00023125"/>
    </source>
</evidence>
<evidence type="ECO:0000256" key="3">
    <source>
        <dbReference type="ARBA" id="ARBA00023163"/>
    </source>
</evidence>
<dbReference type="Pfam" id="PF13377">
    <property type="entry name" value="Peripla_BP_3"/>
    <property type="match status" value="1"/>
</dbReference>
<dbReference type="SMART" id="SM00354">
    <property type="entry name" value="HTH_LACI"/>
    <property type="match status" value="1"/>
</dbReference>
<gene>
    <name evidence="6" type="ORF">EV698_0568</name>
</gene>
<dbReference type="Gene3D" id="1.10.260.40">
    <property type="entry name" value="lambda repressor-like DNA-binding domains"/>
    <property type="match status" value="1"/>
</dbReference>
<dbReference type="CDD" id="cd01392">
    <property type="entry name" value="HTH_LacI"/>
    <property type="match status" value="1"/>
</dbReference>
<keyword evidence="1" id="KW-0805">Transcription regulation</keyword>
<dbReference type="Proteomes" id="UP000292298">
    <property type="component" value="Unassembled WGS sequence"/>
</dbReference>
<feature type="domain" description="HTH lacI-type" evidence="5">
    <location>
        <begin position="23"/>
        <end position="77"/>
    </location>
</feature>
<dbReference type="AlphaFoldDB" id="A0A4Q8CZC3"/>
<dbReference type="PANTHER" id="PTHR30146">
    <property type="entry name" value="LACI-RELATED TRANSCRIPTIONAL REPRESSOR"/>
    <property type="match status" value="1"/>
</dbReference>
<keyword evidence="7" id="KW-1185">Reference proteome</keyword>
<accession>A0A4Q8CZC3</accession>
<dbReference type="InterPro" id="IPR046335">
    <property type="entry name" value="LacI/GalR-like_sensor"/>
</dbReference>